<evidence type="ECO:0000313" key="3">
    <source>
        <dbReference type="Proteomes" id="UP000887566"/>
    </source>
</evidence>
<accession>A0A914WJT0</accession>
<feature type="region of interest" description="Disordered" evidence="1">
    <location>
        <begin position="1"/>
        <end position="43"/>
    </location>
</feature>
<dbReference type="WBParaSite" id="PSAMB.scaffold4069size15796.g23331.t1">
    <property type="protein sequence ID" value="PSAMB.scaffold4069size15796.g23331.t1"/>
    <property type="gene ID" value="PSAMB.scaffold4069size15796.g23331"/>
</dbReference>
<dbReference type="InterPro" id="IPR036047">
    <property type="entry name" value="F-box-like_dom_sf"/>
</dbReference>
<dbReference type="SMART" id="SM00256">
    <property type="entry name" value="FBOX"/>
    <property type="match status" value="1"/>
</dbReference>
<dbReference type="SUPFAM" id="SSF81383">
    <property type="entry name" value="F-box domain"/>
    <property type="match status" value="1"/>
</dbReference>
<name>A0A914WJT0_9BILA</name>
<dbReference type="Proteomes" id="UP000887566">
    <property type="component" value="Unplaced"/>
</dbReference>
<dbReference type="AlphaFoldDB" id="A0A914WJT0"/>
<keyword evidence="3" id="KW-1185">Reference proteome</keyword>
<reference evidence="4" key="1">
    <citation type="submission" date="2022-11" db="UniProtKB">
        <authorList>
            <consortium name="WormBaseParasite"/>
        </authorList>
    </citation>
    <scope>IDENTIFICATION</scope>
</reference>
<dbReference type="InterPro" id="IPR001810">
    <property type="entry name" value="F-box_dom"/>
</dbReference>
<dbReference type="Pfam" id="PF12937">
    <property type="entry name" value="F-box-like"/>
    <property type="match status" value="1"/>
</dbReference>
<dbReference type="GO" id="GO:0031146">
    <property type="term" value="P:SCF-dependent proteasomal ubiquitin-dependent protein catabolic process"/>
    <property type="evidence" value="ECO:0007669"/>
    <property type="project" value="TreeGrafter"/>
</dbReference>
<dbReference type="GO" id="GO:0019005">
    <property type="term" value="C:SCF ubiquitin ligase complex"/>
    <property type="evidence" value="ECO:0007669"/>
    <property type="project" value="TreeGrafter"/>
</dbReference>
<dbReference type="Gene3D" id="3.80.10.10">
    <property type="entry name" value="Ribonuclease Inhibitor"/>
    <property type="match status" value="1"/>
</dbReference>
<evidence type="ECO:0000313" key="4">
    <source>
        <dbReference type="WBParaSite" id="PSAMB.scaffold4069size15796.g23331.t1"/>
    </source>
</evidence>
<proteinExistence type="predicted"/>
<dbReference type="InterPro" id="IPR032675">
    <property type="entry name" value="LRR_dom_sf"/>
</dbReference>
<dbReference type="PANTHER" id="PTHR13318">
    <property type="entry name" value="PARTNER OF PAIRED, ISOFORM B-RELATED"/>
    <property type="match status" value="1"/>
</dbReference>
<organism evidence="3 4">
    <name type="scientific">Plectus sambesii</name>
    <dbReference type="NCBI Taxonomy" id="2011161"/>
    <lineage>
        <taxon>Eukaryota</taxon>
        <taxon>Metazoa</taxon>
        <taxon>Ecdysozoa</taxon>
        <taxon>Nematoda</taxon>
        <taxon>Chromadorea</taxon>
        <taxon>Plectida</taxon>
        <taxon>Plectina</taxon>
        <taxon>Plectoidea</taxon>
        <taxon>Plectidae</taxon>
        <taxon>Plectus</taxon>
    </lineage>
</organism>
<evidence type="ECO:0000256" key="1">
    <source>
        <dbReference type="SAM" id="MobiDB-lite"/>
    </source>
</evidence>
<protein>
    <submittedName>
        <fullName evidence="4">F-box domain-containing protein</fullName>
    </submittedName>
</protein>
<evidence type="ECO:0000259" key="2">
    <source>
        <dbReference type="SMART" id="SM00256"/>
    </source>
</evidence>
<sequence length="437" mass="48713">MSAQNRAALAELQLDAKGNPRIPGSGADDVETEATFSSQQQSSFSEVTVPIASLPKPKLPTPSSMLPQSLDRLKVQNASPFYRSPGAFLDFKRMRPGCRTTSPMDTFIKYGMTDDAISCIFSWLNKVSLLRCARTCQRFYRLSMNAQLWQRIDCGQRKIPESAIHNLLTRGAQMIRLAKAEIPLDMEPRRDSVMLYPHLDTCRLTHVDMSMAVYDSVDLIAGLLQRCVKLQALSLELGMVDERVCVAIGRNPELRMLHLGMCTGLDVEGLQAIVCGCRVLEEVNLSWTGLRAAECQMLVSLLPHTVRRLNISGVRERDQLRNEDISTLIKTCSNLIELDISDSPTVTSTALDALIVKLPTLRTLCVSRCYGIEPVSYTTCGRLAVLNIFGCVTEEGYDLLRGRLPNTKINADLFSTIARPTVGVRRTSIWDQRVRDE</sequence>
<dbReference type="SUPFAM" id="SSF52047">
    <property type="entry name" value="RNI-like"/>
    <property type="match status" value="1"/>
</dbReference>
<feature type="domain" description="F-box" evidence="2">
    <location>
        <begin position="112"/>
        <end position="152"/>
    </location>
</feature>